<dbReference type="AlphaFoldDB" id="A0A939EET2"/>
<protein>
    <submittedName>
        <fullName evidence="3">DUF2087 domain-containing protein</fullName>
    </submittedName>
</protein>
<evidence type="ECO:0000313" key="4">
    <source>
        <dbReference type="Proteomes" id="UP000664096"/>
    </source>
</evidence>
<comment type="caution">
    <text evidence="3">The sequence shown here is derived from an EMBL/GenBank/DDBJ whole genome shotgun (WGS) entry which is preliminary data.</text>
</comment>
<feature type="region of interest" description="Disordered" evidence="1">
    <location>
        <begin position="150"/>
        <end position="189"/>
    </location>
</feature>
<dbReference type="Proteomes" id="UP000664096">
    <property type="component" value="Unassembled WGS sequence"/>
</dbReference>
<feature type="domain" description="DUF2087" evidence="2">
    <location>
        <begin position="86"/>
        <end position="156"/>
    </location>
</feature>
<name>A0A939EET2_9HYPH</name>
<sequence>MPKVPVSVHVEDLTLFASALSKQLGNTSPSHLQLMNMLARAAGFENLQHLRASRAATRRVLSAVEDTDYDGRIVERALNQFDAAGRLRRWPAKRQTQNVALWVLWLAFPAEKRMSERDVNACLAAEHLFEDPATLRRTLIPTGLLSRKADGTDYRRREKEPPPEAKALIHLISSRRKVRPDPKEELRHA</sequence>
<proteinExistence type="predicted"/>
<feature type="compositionally biased region" description="Basic and acidic residues" evidence="1">
    <location>
        <begin position="179"/>
        <end position="189"/>
    </location>
</feature>
<accession>A0A939EET2</accession>
<feature type="compositionally biased region" description="Basic and acidic residues" evidence="1">
    <location>
        <begin position="150"/>
        <end position="163"/>
    </location>
</feature>
<dbReference type="InterPro" id="IPR018656">
    <property type="entry name" value="DUF2087"/>
</dbReference>
<organism evidence="3 4">
    <name type="scientific">Roseibium aggregatum</name>
    <dbReference type="NCBI Taxonomy" id="187304"/>
    <lineage>
        <taxon>Bacteria</taxon>
        <taxon>Pseudomonadati</taxon>
        <taxon>Pseudomonadota</taxon>
        <taxon>Alphaproteobacteria</taxon>
        <taxon>Hyphomicrobiales</taxon>
        <taxon>Stappiaceae</taxon>
        <taxon>Roseibium</taxon>
    </lineage>
</organism>
<evidence type="ECO:0000313" key="3">
    <source>
        <dbReference type="EMBL" id="MBN9670239.1"/>
    </source>
</evidence>
<dbReference type="Pfam" id="PF09860">
    <property type="entry name" value="DUF2087"/>
    <property type="match status" value="1"/>
</dbReference>
<dbReference type="RefSeq" id="WP_207139739.1">
    <property type="nucleotide sequence ID" value="NZ_JAEKJZ010000001.1"/>
</dbReference>
<gene>
    <name evidence="3" type="ORF">JF539_07805</name>
</gene>
<evidence type="ECO:0000256" key="1">
    <source>
        <dbReference type="SAM" id="MobiDB-lite"/>
    </source>
</evidence>
<evidence type="ECO:0000259" key="2">
    <source>
        <dbReference type="Pfam" id="PF09860"/>
    </source>
</evidence>
<dbReference type="EMBL" id="JAEKJZ010000001">
    <property type="protein sequence ID" value="MBN9670239.1"/>
    <property type="molecule type" value="Genomic_DNA"/>
</dbReference>
<reference evidence="3" key="1">
    <citation type="submission" date="2020-12" db="EMBL/GenBank/DDBJ databases">
        <title>Oil enriched cultivation method for isolating marine PHA-producing bacteria.</title>
        <authorList>
            <person name="Zheng W."/>
            <person name="Yu S."/>
            <person name="Huang Y."/>
        </authorList>
    </citation>
    <scope>NUCLEOTIDE SEQUENCE</scope>
    <source>
        <strain evidence="3">SY-2-12</strain>
    </source>
</reference>